<feature type="domain" description="Fork-head" evidence="9">
    <location>
        <begin position="1130"/>
        <end position="1236"/>
    </location>
</feature>
<evidence type="ECO:0000256" key="5">
    <source>
        <dbReference type="PROSITE-ProRule" id="PRU00089"/>
    </source>
</evidence>
<feature type="domain" description="PHD-type" evidence="8">
    <location>
        <begin position="513"/>
        <end position="567"/>
    </location>
</feature>
<feature type="region of interest" description="Disordered" evidence="7">
    <location>
        <begin position="261"/>
        <end position="286"/>
    </location>
</feature>
<feature type="compositionally biased region" description="Polar residues" evidence="7">
    <location>
        <begin position="30"/>
        <end position="45"/>
    </location>
</feature>
<dbReference type="PROSITE" id="PS50016">
    <property type="entry name" value="ZF_PHD_2"/>
    <property type="match status" value="1"/>
</dbReference>
<dbReference type="GO" id="GO:0005634">
    <property type="term" value="C:nucleus"/>
    <property type="evidence" value="ECO:0007669"/>
    <property type="project" value="UniProtKB-SubCell"/>
</dbReference>
<feature type="region of interest" description="Disordered" evidence="7">
    <location>
        <begin position="570"/>
        <end position="646"/>
    </location>
</feature>
<evidence type="ECO:0000256" key="7">
    <source>
        <dbReference type="SAM" id="MobiDB-lite"/>
    </source>
</evidence>
<feature type="compositionally biased region" description="Low complexity" evidence="7">
    <location>
        <begin position="498"/>
        <end position="508"/>
    </location>
</feature>
<dbReference type="GeneID" id="89925852"/>
<evidence type="ECO:0000313" key="10">
    <source>
        <dbReference type="EMBL" id="KAK5171362.1"/>
    </source>
</evidence>
<feature type="region of interest" description="Disordered" evidence="7">
    <location>
        <begin position="1067"/>
        <end position="1128"/>
    </location>
</feature>
<feature type="compositionally biased region" description="Basic and acidic residues" evidence="7">
    <location>
        <begin position="1118"/>
        <end position="1128"/>
    </location>
</feature>
<dbReference type="GO" id="GO:0003700">
    <property type="term" value="F:DNA-binding transcription factor activity"/>
    <property type="evidence" value="ECO:0007669"/>
    <property type="project" value="InterPro"/>
</dbReference>
<gene>
    <name evidence="10" type="ORF">LTR77_004506</name>
</gene>
<dbReference type="GO" id="GO:0043565">
    <property type="term" value="F:sequence-specific DNA binding"/>
    <property type="evidence" value="ECO:0007669"/>
    <property type="project" value="InterPro"/>
</dbReference>
<evidence type="ECO:0000256" key="6">
    <source>
        <dbReference type="PROSITE-ProRule" id="PRU00146"/>
    </source>
</evidence>
<feature type="region of interest" description="Disordered" evidence="7">
    <location>
        <begin position="770"/>
        <end position="805"/>
    </location>
</feature>
<keyword evidence="1" id="KW-0479">Metal-binding</keyword>
<dbReference type="InterPro" id="IPR011011">
    <property type="entry name" value="Znf_FYVE_PHD"/>
</dbReference>
<dbReference type="PROSITE" id="PS01359">
    <property type="entry name" value="ZF_PHD_1"/>
    <property type="match status" value="1"/>
</dbReference>
<evidence type="ECO:0000256" key="3">
    <source>
        <dbReference type="ARBA" id="ARBA00022833"/>
    </source>
</evidence>
<protein>
    <recommendedName>
        <fullName evidence="12">Fork-head domain-containing protein</fullName>
    </recommendedName>
</protein>
<proteinExistence type="predicted"/>
<evidence type="ECO:0008006" key="12">
    <source>
        <dbReference type="Google" id="ProtNLM"/>
    </source>
</evidence>
<dbReference type="InterPro" id="IPR019787">
    <property type="entry name" value="Znf_PHD-finger"/>
</dbReference>
<evidence type="ECO:0000259" key="8">
    <source>
        <dbReference type="PROSITE" id="PS50016"/>
    </source>
</evidence>
<dbReference type="Gene3D" id="3.30.40.10">
    <property type="entry name" value="Zinc/RING finger domain, C3HC4 (zinc finger)"/>
    <property type="match status" value="1"/>
</dbReference>
<feature type="region of interest" description="Disordered" evidence="7">
    <location>
        <begin position="1522"/>
        <end position="1542"/>
    </location>
</feature>
<feature type="region of interest" description="Disordered" evidence="7">
    <location>
        <begin position="684"/>
        <end position="758"/>
    </location>
</feature>
<evidence type="ECO:0000256" key="2">
    <source>
        <dbReference type="ARBA" id="ARBA00022771"/>
    </source>
</evidence>
<sequence length="1542" mass="168561">MLPTSAQNLHFKVATNMGQENSKPERADTLPTNGATTPQAHQTMANGRPYASPSGSPPLPTAHSDRAGKPAVSNNRTPSGVKRSWEDYEGDGQSFDGFERKSRRRSPSPRRAAFSTRDHYSPPPVRTPRSPDYARHTFKPDRGDHWRPRHGQRHRSSALPSDPRHEREVERASDHRGLSYEPHSTSHRPESSGQDPFSDSLVQDHVFNGRSLGQLENGHQERPFPSSYTWTNPNLPIKRNSTTGPRQPQTLDVAGPRTTVDYEGLRGVPTGPKNMKSGPNDIKNDPNPEFSALCSEFFPSGINPAVARYPNIFIPARSLPPKAATISHLKRFLTFNQGASLDLKVLADPFGYLIVFDDTLKGRKELNRCFETKNQEFMFGEYVLEMIPFPDGRPPVEATPSGTLHRMAGNEGEHDSAHRESRATEIAEALQVASVFRQPQSKLQAGKAISDNSAAVESRSPVPEEHNVKGSSPSMPDGASRSNLRSSPLLARKERGDSSSSVSSLTDRSASRPRRCHVCKGPVADTDSLVQCSSCPRGYHRRCHPQPSVPSHLSPGHSWQCRRCIKKQVPPPKSGLSTATSAPAGSPAPSVGQLEEPSSFAKLPNGHAQEAEAEPDLASQSGIPETDASYKLSHPPVDYPMRDHTKASLPEVAELVTDVTLSGEPMREDVEDLVEQSFAEQKLQIEEDVRPPKKTKYNFTRKKQLSSQTHALSSGAQDACSLQQRGTEHPTTNVQSELGSPDTPKRKPHRWPGGGADRDIIKAGIINFFPDTHKTGNEQISQQRPPLQESTGTGTATTVTEVPESPDVPQSIIHMRGAPPVRHPTTGPALLRTSSRDVSMDEAMLLTNGVTASGAPSEARSLKPSKPRALNCGRCGRTMPFIPSQKKLQLCSKCRKNEREGAEPSAVGLALKVPANSTDKATSVPEGDAASVGEIQLPKPVPEPTEKGILVTNGTAAPSPELVKDDAGQTGKEVNDPPGLQMDRASEVPDVSPPTPKLSTKPRTACEDCRLHRKRCTHLVRKSVVEQLGLQLDGADSDTDLWNPSPSPPSFQTAAANGEIESHVSAGVTNGQEPEGFEHDTSELSSRSLSPEPDSGIDEPAQSSKDQKVRRRTHTVAAKHEHDLGDSYERPKNTYVKLIGMAFCANPGRPMTTRAVSEWVAENIPRYELKKGNDWEKHIGATMSLRRLNNSGGTVPLWKHLDRPASAKANAPLYWELLPGMENKLLHWDPVLKECRSPDQSSTARQMVESWKKQESKEEDPEAKAAASWAPENVQSSKPTCHESAAGSKKSSRHTLLPDSAAATPPLPKPAYAESASSEEEPLLLSSRKRSSALPTAQPSEMDPDNVEVDAPQGEVVSAPTTANLQNVDQDLAPAVIQVDPVIPPATLLEAIKQDSEDVNGSAKSLFEEWPQYDLANDFDYTAKVAEIKKRPNRKKRSAQRVDPWTSDWKPARLADKVDSSRQSSVAGDRSTRAARKSLHNSQMWDVDNSIVKQCDTIEELFGLPQNPIATWHDDRLAFRDGTRNEDGSLPRAREMFKTGYA</sequence>
<feature type="compositionally biased region" description="Basic and acidic residues" evidence="7">
    <location>
        <begin position="132"/>
        <end position="146"/>
    </location>
</feature>
<feature type="compositionally biased region" description="Low complexity" evidence="7">
    <location>
        <begin position="791"/>
        <end position="800"/>
    </location>
</feature>
<dbReference type="SUPFAM" id="SSF46785">
    <property type="entry name" value="Winged helix' DNA-binding domain"/>
    <property type="match status" value="1"/>
</dbReference>
<feature type="DNA-binding region" description="Fork-head" evidence="5">
    <location>
        <begin position="1130"/>
        <end position="1236"/>
    </location>
</feature>
<keyword evidence="3" id="KW-0862">Zinc</keyword>
<reference evidence="10 11" key="1">
    <citation type="submission" date="2023-08" db="EMBL/GenBank/DDBJ databases">
        <title>Black Yeasts Isolated from many extreme environments.</title>
        <authorList>
            <person name="Coleine C."/>
            <person name="Stajich J.E."/>
            <person name="Selbmann L."/>
        </authorList>
    </citation>
    <scope>NUCLEOTIDE SEQUENCE [LARGE SCALE GENOMIC DNA]</scope>
    <source>
        <strain evidence="10 11">CCFEE 5935</strain>
    </source>
</reference>
<dbReference type="InterPro" id="IPR036388">
    <property type="entry name" value="WH-like_DNA-bd_sf"/>
</dbReference>
<evidence type="ECO:0000256" key="4">
    <source>
        <dbReference type="ARBA" id="ARBA00023125"/>
    </source>
</evidence>
<feature type="compositionally biased region" description="Polar residues" evidence="7">
    <location>
        <begin position="469"/>
        <end position="486"/>
    </location>
</feature>
<dbReference type="InterPro" id="IPR001766">
    <property type="entry name" value="Fork_head_dom"/>
</dbReference>
<feature type="compositionally biased region" description="Basic and acidic residues" evidence="7">
    <location>
        <begin position="162"/>
        <end position="178"/>
    </location>
</feature>
<feature type="compositionally biased region" description="Polar residues" evidence="7">
    <location>
        <begin position="705"/>
        <end position="738"/>
    </location>
</feature>
<evidence type="ECO:0000256" key="1">
    <source>
        <dbReference type="ARBA" id="ARBA00022723"/>
    </source>
</evidence>
<evidence type="ECO:0000259" key="9">
    <source>
        <dbReference type="PROSITE" id="PS50039"/>
    </source>
</evidence>
<feature type="region of interest" description="Disordered" evidence="7">
    <location>
        <begin position="917"/>
        <end position="1005"/>
    </location>
</feature>
<dbReference type="SMART" id="SM00249">
    <property type="entry name" value="PHD"/>
    <property type="match status" value="1"/>
</dbReference>
<dbReference type="PROSITE" id="PS50039">
    <property type="entry name" value="FORK_HEAD_3"/>
    <property type="match status" value="1"/>
</dbReference>
<keyword evidence="2 6" id="KW-0863">Zinc-finger</keyword>
<dbReference type="InterPro" id="IPR001965">
    <property type="entry name" value="Znf_PHD"/>
</dbReference>
<evidence type="ECO:0000313" key="11">
    <source>
        <dbReference type="Proteomes" id="UP001337655"/>
    </source>
</evidence>
<keyword evidence="4 5" id="KW-0238">DNA-binding</keyword>
<dbReference type="EMBL" id="JAVRRT010000006">
    <property type="protein sequence ID" value="KAK5171362.1"/>
    <property type="molecule type" value="Genomic_DNA"/>
</dbReference>
<dbReference type="GO" id="GO:0008270">
    <property type="term" value="F:zinc ion binding"/>
    <property type="evidence" value="ECO:0007669"/>
    <property type="project" value="UniProtKB-KW"/>
</dbReference>
<feature type="region of interest" description="Disordered" evidence="7">
    <location>
        <begin position="1431"/>
        <end position="1480"/>
    </location>
</feature>
<keyword evidence="11" id="KW-1185">Reference proteome</keyword>
<feature type="compositionally biased region" description="Basic and acidic residues" evidence="7">
    <location>
        <begin position="1450"/>
        <end position="1460"/>
    </location>
</feature>
<dbReference type="InterPro" id="IPR019786">
    <property type="entry name" value="Zinc_finger_PHD-type_CS"/>
</dbReference>
<dbReference type="Pfam" id="PF00628">
    <property type="entry name" value="PHD"/>
    <property type="match status" value="1"/>
</dbReference>
<feature type="compositionally biased region" description="Basic residues" evidence="7">
    <location>
        <begin position="147"/>
        <end position="156"/>
    </location>
</feature>
<feature type="region of interest" description="Disordered" evidence="7">
    <location>
        <begin position="1235"/>
        <end position="1349"/>
    </location>
</feature>
<feature type="region of interest" description="Disordered" evidence="7">
    <location>
        <begin position="393"/>
        <end position="423"/>
    </location>
</feature>
<dbReference type="InterPro" id="IPR036390">
    <property type="entry name" value="WH_DNA-bd_sf"/>
</dbReference>
<feature type="compositionally biased region" description="Polar residues" evidence="7">
    <location>
        <begin position="777"/>
        <end position="790"/>
    </location>
</feature>
<feature type="compositionally biased region" description="Basic residues" evidence="7">
    <location>
        <begin position="692"/>
        <end position="704"/>
    </location>
</feature>
<feature type="compositionally biased region" description="Polar residues" evidence="7">
    <location>
        <begin position="191"/>
        <end position="201"/>
    </location>
</feature>
<comment type="subcellular location">
    <subcellularLocation>
        <location evidence="5">Nucleus</location>
    </subcellularLocation>
</comment>
<comment type="caution">
    <text evidence="10">The sequence shown here is derived from an EMBL/GenBank/DDBJ whole genome shotgun (WGS) entry which is preliminary data.</text>
</comment>
<dbReference type="RefSeq" id="XP_064660390.1">
    <property type="nucleotide sequence ID" value="XM_064801760.1"/>
</dbReference>
<feature type="region of interest" description="Disordered" evidence="7">
    <location>
        <begin position="1"/>
        <end position="201"/>
    </location>
</feature>
<feature type="region of interest" description="Disordered" evidence="7">
    <location>
        <begin position="443"/>
        <end position="520"/>
    </location>
</feature>
<organism evidence="10 11">
    <name type="scientific">Saxophila tyrrhenica</name>
    <dbReference type="NCBI Taxonomy" id="1690608"/>
    <lineage>
        <taxon>Eukaryota</taxon>
        <taxon>Fungi</taxon>
        <taxon>Dikarya</taxon>
        <taxon>Ascomycota</taxon>
        <taxon>Pezizomycotina</taxon>
        <taxon>Dothideomycetes</taxon>
        <taxon>Dothideomycetidae</taxon>
        <taxon>Mycosphaerellales</taxon>
        <taxon>Extremaceae</taxon>
        <taxon>Saxophila</taxon>
    </lineage>
</organism>
<dbReference type="Gene3D" id="1.10.10.10">
    <property type="entry name" value="Winged helix-like DNA-binding domain superfamily/Winged helix DNA-binding domain"/>
    <property type="match status" value="1"/>
</dbReference>
<keyword evidence="5" id="KW-0539">Nucleus</keyword>
<name>A0AAV9PCZ1_9PEZI</name>
<feature type="compositionally biased region" description="Low complexity" evidence="7">
    <location>
        <begin position="1083"/>
        <end position="1094"/>
    </location>
</feature>
<dbReference type="SUPFAM" id="SSF57903">
    <property type="entry name" value="FYVE/PHD zinc finger"/>
    <property type="match status" value="1"/>
</dbReference>
<dbReference type="InterPro" id="IPR013083">
    <property type="entry name" value="Znf_RING/FYVE/PHD"/>
</dbReference>
<accession>A0AAV9PCZ1</accession>
<dbReference type="Proteomes" id="UP001337655">
    <property type="component" value="Unassembled WGS sequence"/>
</dbReference>
<feature type="compositionally biased region" description="Basic and acidic residues" evidence="7">
    <location>
        <begin position="411"/>
        <end position="423"/>
    </location>
</feature>
<dbReference type="CDD" id="cd15489">
    <property type="entry name" value="PHD_SF"/>
    <property type="match status" value="1"/>
</dbReference>
<feature type="compositionally biased region" description="Low complexity" evidence="7">
    <location>
        <begin position="574"/>
        <end position="590"/>
    </location>
</feature>